<accession>X1KRS5</accession>
<dbReference type="GO" id="GO:0008987">
    <property type="term" value="F:quinolinate synthetase A activity"/>
    <property type="evidence" value="ECO:0007669"/>
    <property type="project" value="InterPro"/>
</dbReference>
<evidence type="ECO:0000256" key="4">
    <source>
        <dbReference type="ARBA" id="ARBA00022485"/>
    </source>
</evidence>
<evidence type="ECO:0000256" key="8">
    <source>
        <dbReference type="ARBA" id="ARBA00023004"/>
    </source>
</evidence>
<dbReference type="Pfam" id="PF02445">
    <property type="entry name" value="NadA"/>
    <property type="match status" value="1"/>
</dbReference>
<dbReference type="InterPro" id="IPR036094">
    <property type="entry name" value="NadA_sf"/>
</dbReference>
<dbReference type="InterPro" id="IPR003473">
    <property type="entry name" value="NadA"/>
</dbReference>
<evidence type="ECO:0000256" key="1">
    <source>
        <dbReference type="ARBA" id="ARBA00001966"/>
    </source>
</evidence>
<evidence type="ECO:0000256" key="7">
    <source>
        <dbReference type="ARBA" id="ARBA00022723"/>
    </source>
</evidence>
<keyword evidence="7" id="KW-0479">Metal-binding</keyword>
<dbReference type="GO" id="GO:0034628">
    <property type="term" value="P:'de novo' NAD+ biosynthetic process from L-aspartate"/>
    <property type="evidence" value="ECO:0007669"/>
    <property type="project" value="TreeGrafter"/>
</dbReference>
<reference evidence="10" key="1">
    <citation type="journal article" date="2014" name="Front. Microbiol.">
        <title>High frequency of phylogenetically diverse reductive dehalogenase-homologous genes in deep subseafloor sedimentary metagenomes.</title>
        <authorList>
            <person name="Kawai M."/>
            <person name="Futagami T."/>
            <person name="Toyoda A."/>
            <person name="Takaki Y."/>
            <person name="Nishi S."/>
            <person name="Hori S."/>
            <person name="Arai W."/>
            <person name="Tsubouchi T."/>
            <person name="Morono Y."/>
            <person name="Uchiyama I."/>
            <person name="Ito T."/>
            <person name="Fujiyama A."/>
            <person name="Inagaki F."/>
            <person name="Takami H."/>
        </authorList>
    </citation>
    <scope>NUCLEOTIDE SEQUENCE</scope>
    <source>
        <strain evidence="10">Expedition CK06-06</strain>
    </source>
</reference>
<evidence type="ECO:0000256" key="6">
    <source>
        <dbReference type="ARBA" id="ARBA00022679"/>
    </source>
</evidence>
<keyword evidence="9" id="KW-0411">Iron-sulfur</keyword>
<dbReference type="PANTHER" id="PTHR30573">
    <property type="entry name" value="QUINOLINATE SYNTHETASE A"/>
    <property type="match status" value="1"/>
</dbReference>
<comment type="caution">
    <text evidence="10">The sequence shown here is derived from an EMBL/GenBank/DDBJ whole genome shotgun (WGS) entry which is preliminary data.</text>
</comment>
<gene>
    <name evidence="10" type="ORF">S06H3_00421</name>
</gene>
<evidence type="ECO:0000256" key="3">
    <source>
        <dbReference type="ARBA" id="ARBA00012669"/>
    </source>
</evidence>
<organism evidence="10">
    <name type="scientific">marine sediment metagenome</name>
    <dbReference type="NCBI Taxonomy" id="412755"/>
    <lineage>
        <taxon>unclassified sequences</taxon>
        <taxon>metagenomes</taxon>
        <taxon>ecological metagenomes</taxon>
    </lineage>
</organism>
<keyword evidence="5" id="KW-0662">Pyridine nucleotide biosynthesis</keyword>
<sequence length="302" mass="33553">MNPKQAKERIAKLKRELNAIIVAHNYQRPEVQDIADFTGDSLELAQRCVGADAEIIVLCGVRFMAETAAILNPASTVLLSHPDAGCPLADMINVGELKQWKERYPEATVVAYVNTTAAIKAESDICCTSANGVEVVTSCLAKEILFIPDQNLGHYISTKTNKRMILYPGFCDTHAKVSTEQVRLAKQRYPQAKVLVHPECRPEVINLADAALSTSQMLRHAKQSNNKTFLIGTEEGVLHPLRKQNPEKEFHLISDNFICPDMKKTTLETVIETMQTKSNVVTVPEETRIKAKQAIDRMLAIT</sequence>
<comment type="cofactor">
    <cofactor evidence="1">
        <name>[4Fe-4S] cluster</name>
        <dbReference type="ChEBI" id="CHEBI:49883"/>
    </cofactor>
</comment>
<dbReference type="NCBIfam" id="TIGR00550">
    <property type="entry name" value="nadA"/>
    <property type="match status" value="1"/>
</dbReference>
<dbReference type="SUPFAM" id="SSF142754">
    <property type="entry name" value="NadA-like"/>
    <property type="match status" value="1"/>
</dbReference>
<name>X1KRS5_9ZZZZ</name>
<dbReference type="UniPathway" id="UPA00253">
    <property type="reaction ID" value="UER00327"/>
</dbReference>
<evidence type="ECO:0000256" key="2">
    <source>
        <dbReference type="ARBA" id="ARBA00005065"/>
    </source>
</evidence>
<dbReference type="AlphaFoldDB" id="X1KRS5"/>
<keyword evidence="6" id="KW-0808">Transferase</keyword>
<proteinExistence type="predicted"/>
<evidence type="ECO:0000256" key="5">
    <source>
        <dbReference type="ARBA" id="ARBA00022642"/>
    </source>
</evidence>
<dbReference type="GO" id="GO:0051539">
    <property type="term" value="F:4 iron, 4 sulfur cluster binding"/>
    <property type="evidence" value="ECO:0007669"/>
    <property type="project" value="UniProtKB-KW"/>
</dbReference>
<dbReference type="Gene3D" id="3.40.50.10800">
    <property type="entry name" value="NadA-like"/>
    <property type="match status" value="3"/>
</dbReference>
<evidence type="ECO:0000256" key="9">
    <source>
        <dbReference type="ARBA" id="ARBA00023014"/>
    </source>
</evidence>
<dbReference type="PANTHER" id="PTHR30573:SF0">
    <property type="entry name" value="QUINOLINATE SYNTHASE, CHLOROPLASTIC"/>
    <property type="match status" value="1"/>
</dbReference>
<keyword evidence="4" id="KW-0004">4Fe-4S</keyword>
<protein>
    <recommendedName>
        <fullName evidence="3">quinolinate synthase</fullName>
        <ecNumber evidence="3">2.5.1.72</ecNumber>
    </recommendedName>
</protein>
<evidence type="ECO:0000313" key="10">
    <source>
        <dbReference type="EMBL" id="GAH92854.1"/>
    </source>
</evidence>
<keyword evidence="8" id="KW-0408">Iron</keyword>
<comment type="pathway">
    <text evidence="2">Cofactor biosynthesis; NAD(+) biosynthesis; quinolinate from iminoaspartate: step 1/1.</text>
</comment>
<dbReference type="NCBIfam" id="NF006878">
    <property type="entry name" value="PRK09375.1-2"/>
    <property type="match status" value="1"/>
</dbReference>
<dbReference type="GO" id="GO:0046872">
    <property type="term" value="F:metal ion binding"/>
    <property type="evidence" value="ECO:0007669"/>
    <property type="project" value="UniProtKB-KW"/>
</dbReference>
<dbReference type="EMBL" id="BARV01000072">
    <property type="protein sequence ID" value="GAH92854.1"/>
    <property type="molecule type" value="Genomic_DNA"/>
</dbReference>
<dbReference type="EC" id="2.5.1.72" evidence="3"/>